<evidence type="ECO:0000259" key="1">
    <source>
        <dbReference type="PROSITE" id="PS51186"/>
    </source>
</evidence>
<evidence type="ECO:0000313" key="3">
    <source>
        <dbReference type="Proteomes" id="UP000563151"/>
    </source>
</evidence>
<comment type="caution">
    <text evidence="2">The sequence shown here is derived from an EMBL/GenBank/DDBJ whole genome shotgun (WGS) entry which is preliminary data.</text>
</comment>
<reference evidence="2 3" key="1">
    <citation type="submission" date="2020-04" db="EMBL/GenBank/DDBJ databases">
        <title>Genomic insights into acetone-butanol-ethanol (ABE) fermentation by sequencing solventogenic clostridia strains.</title>
        <authorList>
            <person name="Brown S."/>
        </authorList>
    </citation>
    <scope>NUCLEOTIDE SEQUENCE [LARGE SCALE GENOMIC DNA]</scope>
    <source>
        <strain evidence="2 3">DJ011</strain>
    </source>
</reference>
<dbReference type="InterPro" id="IPR000182">
    <property type="entry name" value="GNAT_dom"/>
</dbReference>
<dbReference type="EMBL" id="JAAZWO010000001">
    <property type="protein sequence ID" value="MBC2396251.1"/>
    <property type="molecule type" value="Genomic_DNA"/>
</dbReference>
<dbReference type="InterPro" id="IPR016181">
    <property type="entry name" value="Acyl_CoA_acyltransferase"/>
</dbReference>
<dbReference type="Proteomes" id="UP000563151">
    <property type="component" value="Unassembled WGS sequence"/>
</dbReference>
<dbReference type="AlphaFoldDB" id="A0A923IYC8"/>
<dbReference type="Pfam" id="PF00583">
    <property type="entry name" value="Acetyltransf_1"/>
    <property type="match status" value="1"/>
</dbReference>
<dbReference type="PROSITE" id="PS51186">
    <property type="entry name" value="GNAT"/>
    <property type="match status" value="1"/>
</dbReference>
<protein>
    <submittedName>
        <fullName evidence="2">GNAT family N-acetyltransferase</fullName>
    </submittedName>
</protein>
<feature type="domain" description="N-acetyltransferase" evidence="1">
    <location>
        <begin position="1"/>
        <end position="57"/>
    </location>
</feature>
<proteinExistence type="predicted"/>
<dbReference type="GO" id="GO:0016747">
    <property type="term" value="F:acyltransferase activity, transferring groups other than amino-acyl groups"/>
    <property type="evidence" value="ECO:0007669"/>
    <property type="project" value="InterPro"/>
</dbReference>
<dbReference type="SUPFAM" id="SSF55729">
    <property type="entry name" value="Acyl-CoA N-acyltransferases (Nat)"/>
    <property type="match status" value="1"/>
</dbReference>
<accession>A0A923IYC8</accession>
<organism evidence="2 3">
    <name type="scientific">Clostridium tetanomorphum</name>
    <dbReference type="NCBI Taxonomy" id="1553"/>
    <lineage>
        <taxon>Bacteria</taxon>
        <taxon>Bacillati</taxon>
        <taxon>Bacillota</taxon>
        <taxon>Clostridia</taxon>
        <taxon>Eubacteriales</taxon>
        <taxon>Clostridiaceae</taxon>
        <taxon>Clostridium</taxon>
    </lineage>
</organism>
<dbReference type="Gene3D" id="3.40.630.30">
    <property type="match status" value="1"/>
</dbReference>
<sequence>MQKLLDVALADMKKDGYQNIYLWVLKENKNAQLFYERNGFQYNQYEYNFEIMGKQLTDIRCVIDLN</sequence>
<gene>
    <name evidence="2" type="ORF">HGG79_00435</name>
</gene>
<keyword evidence="3" id="KW-1185">Reference proteome</keyword>
<dbReference type="RefSeq" id="WP_051593415.1">
    <property type="nucleotide sequence ID" value="NZ_JAAZWO010000001.1"/>
</dbReference>
<evidence type="ECO:0000313" key="2">
    <source>
        <dbReference type="EMBL" id="MBC2396251.1"/>
    </source>
</evidence>
<name>A0A923IYC8_CLOTT</name>